<accession>A0ABT9BC56</accession>
<evidence type="ECO:0000313" key="2">
    <source>
        <dbReference type="Proteomes" id="UP001176429"/>
    </source>
</evidence>
<keyword evidence="2" id="KW-1185">Reference proteome</keyword>
<organism evidence="1 2">
    <name type="scientific">Hymenobacter aranciens</name>
    <dbReference type="NCBI Taxonomy" id="3063996"/>
    <lineage>
        <taxon>Bacteria</taxon>
        <taxon>Pseudomonadati</taxon>
        <taxon>Bacteroidota</taxon>
        <taxon>Cytophagia</taxon>
        <taxon>Cytophagales</taxon>
        <taxon>Hymenobacteraceae</taxon>
        <taxon>Hymenobacter</taxon>
    </lineage>
</organism>
<reference evidence="1" key="1">
    <citation type="submission" date="2023-07" db="EMBL/GenBank/DDBJ databases">
        <authorList>
            <person name="Kim M.K."/>
        </authorList>
    </citation>
    <scope>NUCLEOTIDE SEQUENCE</scope>
    <source>
        <strain evidence="1">ASUV-10-1</strain>
    </source>
</reference>
<dbReference type="Proteomes" id="UP001176429">
    <property type="component" value="Unassembled WGS sequence"/>
</dbReference>
<dbReference type="Pfam" id="PF11236">
    <property type="entry name" value="DUF3037"/>
    <property type="match status" value="1"/>
</dbReference>
<name>A0ABT9BC56_9BACT</name>
<sequence>MKTYQYQLLHYVHDYLTGEFVNVGIVFFEPQTRFLSAAMLPRIQRVSDFFSDVDGRKLHSVLRHIENTLNQQGKALSEELDLEPINNLEQVTRKLIPKNDAAWQWSDVKKGITMFPDVTFHNLFERLVLRYADSVTPSRPSDDDVWRQTYKKYFDKYRLTSKLYPRVVPTAHDAIPFEQTYQNGALHCYQAVTFDLERPDTVKAKAYKWFGLLNELRSSVEPVHVHFLTAAPAHDIDLWHFVEQKLKSAEGENLKVDVLGEADAELLARNLREYVNRHPTS</sequence>
<proteinExistence type="predicted"/>
<evidence type="ECO:0000313" key="1">
    <source>
        <dbReference type="EMBL" id="MDO7875823.1"/>
    </source>
</evidence>
<dbReference type="EMBL" id="JAUQSY010000008">
    <property type="protein sequence ID" value="MDO7875823.1"/>
    <property type="molecule type" value="Genomic_DNA"/>
</dbReference>
<dbReference type="RefSeq" id="WP_305007148.1">
    <property type="nucleotide sequence ID" value="NZ_JAUQSY010000008.1"/>
</dbReference>
<dbReference type="InterPro" id="IPR021398">
    <property type="entry name" value="DUF3037"/>
</dbReference>
<gene>
    <name evidence="1" type="ORF">Q5H93_13855</name>
</gene>
<protein>
    <submittedName>
        <fullName evidence="1">DUF3037 domain-containing protein</fullName>
    </submittedName>
</protein>
<comment type="caution">
    <text evidence="1">The sequence shown here is derived from an EMBL/GenBank/DDBJ whole genome shotgun (WGS) entry which is preliminary data.</text>
</comment>